<name>A0A2M6WJI0_9BACT</name>
<protein>
    <submittedName>
        <fullName evidence="1">Uncharacterized protein</fullName>
    </submittedName>
</protein>
<dbReference type="AlphaFoldDB" id="A0A2M6WJI0"/>
<accession>A0A2M6WJI0</accession>
<sequence>MPDRSRSNGGGFRSDRPAMVQGNWTCAGCGGEITQLPFNPDPSRLGDLKCRDCHRNSRG</sequence>
<dbReference type="EMBL" id="PFAY01000027">
    <property type="protein sequence ID" value="PIT92923.1"/>
    <property type="molecule type" value="Genomic_DNA"/>
</dbReference>
<proteinExistence type="predicted"/>
<evidence type="ECO:0000313" key="1">
    <source>
        <dbReference type="EMBL" id="PIT92923.1"/>
    </source>
</evidence>
<gene>
    <name evidence="1" type="ORF">COU06_02725</name>
</gene>
<dbReference type="Proteomes" id="UP000229112">
    <property type="component" value="Unassembled WGS sequence"/>
</dbReference>
<organism evidence="1 2">
    <name type="scientific">Candidatus Harrisonbacteria bacterium CG10_big_fil_rev_8_21_14_0_10_38_8</name>
    <dbReference type="NCBI Taxonomy" id="1974582"/>
    <lineage>
        <taxon>Bacteria</taxon>
        <taxon>Candidatus Harrisoniibacteriota</taxon>
    </lineage>
</organism>
<evidence type="ECO:0000313" key="2">
    <source>
        <dbReference type="Proteomes" id="UP000229112"/>
    </source>
</evidence>
<comment type="caution">
    <text evidence="1">The sequence shown here is derived from an EMBL/GenBank/DDBJ whole genome shotgun (WGS) entry which is preliminary data.</text>
</comment>
<reference evidence="2" key="1">
    <citation type="submission" date="2017-09" db="EMBL/GenBank/DDBJ databases">
        <title>Depth-based differentiation of microbial function through sediment-hosted aquifers and enrichment of novel symbionts in the deep terrestrial subsurface.</title>
        <authorList>
            <person name="Probst A.J."/>
            <person name="Ladd B."/>
            <person name="Jarett J.K."/>
            <person name="Geller-Mcgrath D.E."/>
            <person name="Sieber C.M.K."/>
            <person name="Emerson J.B."/>
            <person name="Anantharaman K."/>
            <person name="Thomas B.C."/>
            <person name="Malmstrom R."/>
            <person name="Stieglmeier M."/>
            <person name="Klingl A."/>
            <person name="Woyke T."/>
            <person name="Ryan C.M."/>
            <person name="Banfield J.F."/>
        </authorList>
    </citation>
    <scope>NUCLEOTIDE SEQUENCE [LARGE SCALE GENOMIC DNA]</scope>
</reference>